<name>A0A2P2QSS2_RHIMU</name>
<organism evidence="1">
    <name type="scientific">Rhizophora mucronata</name>
    <name type="common">Asiatic mangrove</name>
    <dbReference type="NCBI Taxonomy" id="61149"/>
    <lineage>
        <taxon>Eukaryota</taxon>
        <taxon>Viridiplantae</taxon>
        <taxon>Streptophyta</taxon>
        <taxon>Embryophyta</taxon>
        <taxon>Tracheophyta</taxon>
        <taxon>Spermatophyta</taxon>
        <taxon>Magnoliopsida</taxon>
        <taxon>eudicotyledons</taxon>
        <taxon>Gunneridae</taxon>
        <taxon>Pentapetalae</taxon>
        <taxon>rosids</taxon>
        <taxon>fabids</taxon>
        <taxon>Malpighiales</taxon>
        <taxon>Rhizophoraceae</taxon>
        <taxon>Rhizophora</taxon>
    </lineage>
</organism>
<proteinExistence type="predicted"/>
<dbReference type="AlphaFoldDB" id="A0A2P2QSS2"/>
<dbReference type="EMBL" id="GGEC01089575">
    <property type="protein sequence ID" value="MBX70059.1"/>
    <property type="molecule type" value="Transcribed_RNA"/>
</dbReference>
<accession>A0A2P2QSS2</accession>
<protein>
    <submittedName>
        <fullName evidence="1">Uncharacterized protein</fullName>
    </submittedName>
</protein>
<evidence type="ECO:0000313" key="1">
    <source>
        <dbReference type="EMBL" id="MBX70059.1"/>
    </source>
</evidence>
<reference evidence="1" key="1">
    <citation type="submission" date="2018-02" db="EMBL/GenBank/DDBJ databases">
        <title>Rhizophora mucronata_Transcriptome.</title>
        <authorList>
            <person name="Meera S.P."/>
            <person name="Sreeshan A."/>
            <person name="Augustine A."/>
        </authorList>
    </citation>
    <scope>NUCLEOTIDE SEQUENCE</scope>
    <source>
        <tissue evidence="1">Leaf</tissue>
    </source>
</reference>
<sequence length="19" mass="2069">MDLILALTQPLCKPITLNA</sequence>